<accession>A0AAN7LWK9</accession>
<dbReference type="Proteomes" id="UP001346149">
    <property type="component" value="Unassembled WGS sequence"/>
</dbReference>
<name>A0AAN7LWK9_TRANT</name>
<evidence type="ECO:0000313" key="1">
    <source>
        <dbReference type="EMBL" id="KAK4797218.1"/>
    </source>
</evidence>
<organism evidence="1 2">
    <name type="scientific">Trapa natans</name>
    <name type="common">Water chestnut</name>
    <dbReference type="NCBI Taxonomy" id="22666"/>
    <lineage>
        <taxon>Eukaryota</taxon>
        <taxon>Viridiplantae</taxon>
        <taxon>Streptophyta</taxon>
        <taxon>Embryophyta</taxon>
        <taxon>Tracheophyta</taxon>
        <taxon>Spermatophyta</taxon>
        <taxon>Magnoliopsida</taxon>
        <taxon>eudicotyledons</taxon>
        <taxon>Gunneridae</taxon>
        <taxon>Pentapetalae</taxon>
        <taxon>rosids</taxon>
        <taxon>malvids</taxon>
        <taxon>Myrtales</taxon>
        <taxon>Lythraceae</taxon>
        <taxon>Trapa</taxon>
    </lineage>
</organism>
<proteinExistence type="predicted"/>
<keyword evidence="2" id="KW-1185">Reference proteome</keyword>
<reference evidence="1 2" key="1">
    <citation type="journal article" date="2023" name="Hortic Res">
        <title>Pangenome of water caltrop reveals structural variations and asymmetric subgenome divergence after allopolyploidization.</title>
        <authorList>
            <person name="Zhang X."/>
            <person name="Chen Y."/>
            <person name="Wang L."/>
            <person name="Yuan Y."/>
            <person name="Fang M."/>
            <person name="Shi L."/>
            <person name="Lu R."/>
            <person name="Comes H.P."/>
            <person name="Ma Y."/>
            <person name="Chen Y."/>
            <person name="Huang G."/>
            <person name="Zhou Y."/>
            <person name="Zheng Z."/>
            <person name="Qiu Y."/>
        </authorList>
    </citation>
    <scope>NUCLEOTIDE SEQUENCE [LARGE SCALE GENOMIC DNA]</scope>
    <source>
        <strain evidence="1">F231</strain>
    </source>
</reference>
<dbReference type="EMBL" id="JAXQNO010000006">
    <property type="protein sequence ID" value="KAK4797218.1"/>
    <property type="molecule type" value="Genomic_DNA"/>
</dbReference>
<protein>
    <submittedName>
        <fullName evidence="1">Uncharacterized protein</fullName>
    </submittedName>
</protein>
<comment type="caution">
    <text evidence="1">The sequence shown here is derived from an EMBL/GenBank/DDBJ whole genome shotgun (WGS) entry which is preliminary data.</text>
</comment>
<sequence length="105" mass="11655">MVVKILGQGGFWWTLPLLPPSSSSFCKCSTTAATIKFIFRPPIVPATPSSTKLHCSKYFSASKNEIQSTNLYNLPTMDNATQVKIVKHKIGEEFEVEEATLFEEA</sequence>
<evidence type="ECO:0000313" key="2">
    <source>
        <dbReference type="Proteomes" id="UP001346149"/>
    </source>
</evidence>
<dbReference type="AlphaFoldDB" id="A0AAN7LWK9"/>
<gene>
    <name evidence="1" type="ORF">SAY86_029544</name>
</gene>